<sequence>MVVPSAETTVEYGRFGSGAVISFLVTDRCSPRPRTSRVFAAGVDVVRVRPERDGPGGFGDTSHIRCVGAASGVGIPAANVDRIAFGRR</sequence>
<dbReference type="Proteomes" id="UP000516173">
    <property type="component" value="Chromosome"/>
</dbReference>
<evidence type="ECO:0000313" key="1">
    <source>
        <dbReference type="EMBL" id="BCK55800.1"/>
    </source>
</evidence>
<evidence type="ECO:0000313" key="2">
    <source>
        <dbReference type="Proteomes" id="UP000516173"/>
    </source>
</evidence>
<proteinExistence type="predicted"/>
<reference evidence="1 2" key="1">
    <citation type="submission" date="2020-08" db="EMBL/GenBank/DDBJ databases">
        <title>Genome Sequencing of Nocardia wallacei strain FMUON74 and assembly.</title>
        <authorList>
            <person name="Toyokawa M."/>
            <person name="Uesaka K."/>
        </authorList>
    </citation>
    <scope>NUCLEOTIDE SEQUENCE [LARGE SCALE GENOMIC DNA]</scope>
    <source>
        <strain evidence="1 2">FMUON74</strain>
    </source>
</reference>
<dbReference type="AlphaFoldDB" id="A0A7G1KL86"/>
<organism evidence="1 2">
    <name type="scientific">Nocardia wallacei</name>
    <dbReference type="NCBI Taxonomy" id="480035"/>
    <lineage>
        <taxon>Bacteria</taxon>
        <taxon>Bacillati</taxon>
        <taxon>Actinomycetota</taxon>
        <taxon>Actinomycetes</taxon>
        <taxon>Mycobacteriales</taxon>
        <taxon>Nocardiaceae</taxon>
        <taxon>Nocardia</taxon>
    </lineage>
</organism>
<name>A0A7G1KL86_9NOCA</name>
<gene>
    <name evidence="1" type="ORF">NWFMUON74_35720</name>
</gene>
<accession>A0A7G1KL86</accession>
<dbReference type="KEGG" id="nwl:NWFMUON74_35720"/>
<dbReference type="EMBL" id="AP023396">
    <property type="protein sequence ID" value="BCK55800.1"/>
    <property type="molecule type" value="Genomic_DNA"/>
</dbReference>
<protein>
    <submittedName>
        <fullName evidence="1">Uncharacterized protein</fullName>
    </submittedName>
</protein>
<keyword evidence="2" id="KW-1185">Reference proteome</keyword>